<feature type="domain" description="Retroviral polymerase SH3-like" evidence="5">
    <location>
        <begin position="84"/>
        <end position="139"/>
    </location>
</feature>
<evidence type="ECO:0000256" key="2">
    <source>
        <dbReference type="ARBA" id="ARBA00022801"/>
    </source>
</evidence>
<evidence type="ECO:0000256" key="1">
    <source>
        <dbReference type="ARBA" id="ARBA00022723"/>
    </source>
</evidence>
<dbReference type="PANTHER" id="PTHR42648">
    <property type="entry name" value="TRANSPOSASE, PUTATIVE-RELATED"/>
    <property type="match status" value="1"/>
</dbReference>
<accession>A0ABQ5J0I4</accession>
<sequence>MLLTRQHCCEHQFQLPPVTSQWSLFGPTSIIEAIDHKTPQQNGVAERKNRTLIEAARTMLADSKLPTMFWTEAVSTACYVLNRCLVTILNTSNHLGKFEGKADEGFIVGYAAHSKAYRVYNLSSKKIEETLNLRYLEDKPNVQGLGHECIHAGTQNDSDSECDEQVIVVPSFPSNSFSAEKHLSQADLAASRNRVPIQYILGDLTSPVQIRGTLKKSKFGASAFVSYVHDQQRNNHTDYLHCLFACFLSQLEPSSVAQALNDPAWNEKFYRAEWILKNKRDAKGIVVRNKARLVAQGHRQEEGIDYDEVFAPVARIEAIRLFLAFASYMGFMVYQMDVKSAFLYGEIEEEVYVTQPKGFEDPHFPKHVYRVVKALYGLHQAPRACEVLVLDNPVTAFDFQFECSQKNFKDNVGFSHGARKSTTVESSLVEVVFHGSAKSKPLWLLLPLKQNMLLLLTIVVSTKSGSWDQFGSQVAIALICLTEGRRFLQMILEIEPRKTKQYHAFKLTRKMFANMRLNFQGDHMPILGTMLPPAQAAIAGESLGEAAPSNPQTVPETINEPDHSHDHESTPPRPTTTTSSALVHEQGPSSDPNIASSSRPHDSASDLFTSTNVEDETMRGSFHTSPPRSTQAPPKGTTSRGAEDLDKLTTLSSLVPKPCVRKINSKYKKEVLMTNSDNEEDVKQYVILLIQAAKQHATAAAALAVPTGGHMKADILLVSSIPSDEFAGGSDVPARSTTGPSADPSNKGKSPLLEEDPPVRERTFRQREEDRLGEEAARRMYEEEQDELEREREEMQRKRQQDVLNSAKYYTDSDWTDIMGQVHANQGLTADLLGPDVNEDNFAERMVALIAKRRRDFAAQRFQDKRNKPMTYAQQKAYMRTFVKNQSSTIYTTGWTMKHVKSFSDDQPNRVTKSDQLLQN</sequence>
<dbReference type="Gene3D" id="3.30.420.10">
    <property type="entry name" value="Ribonuclease H-like superfamily/Ribonuclease H"/>
    <property type="match status" value="1"/>
</dbReference>
<comment type="caution">
    <text evidence="6">The sequence shown here is derived from an EMBL/GenBank/DDBJ whole genome shotgun (WGS) entry which is preliminary data.</text>
</comment>
<dbReference type="Pfam" id="PF25597">
    <property type="entry name" value="SH3_retrovirus"/>
    <property type="match status" value="1"/>
</dbReference>
<organism evidence="6 7">
    <name type="scientific">Tanacetum coccineum</name>
    <dbReference type="NCBI Taxonomy" id="301880"/>
    <lineage>
        <taxon>Eukaryota</taxon>
        <taxon>Viridiplantae</taxon>
        <taxon>Streptophyta</taxon>
        <taxon>Embryophyta</taxon>
        <taxon>Tracheophyta</taxon>
        <taxon>Spermatophyta</taxon>
        <taxon>Magnoliopsida</taxon>
        <taxon>eudicotyledons</taxon>
        <taxon>Gunneridae</taxon>
        <taxon>Pentapetalae</taxon>
        <taxon>asterids</taxon>
        <taxon>campanulids</taxon>
        <taxon>Asterales</taxon>
        <taxon>Asteraceae</taxon>
        <taxon>Asteroideae</taxon>
        <taxon>Anthemideae</taxon>
        <taxon>Anthemidinae</taxon>
        <taxon>Tanacetum</taxon>
    </lineage>
</organism>
<keyword evidence="7" id="KW-1185">Reference proteome</keyword>
<evidence type="ECO:0000313" key="7">
    <source>
        <dbReference type="Proteomes" id="UP001151760"/>
    </source>
</evidence>
<evidence type="ECO:0000313" key="6">
    <source>
        <dbReference type="EMBL" id="GJU05821.1"/>
    </source>
</evidence>
<evidence type="ECO:0000259" key="4">
    <source>
        <dbReference type="Pfam" id="PF07727"/>
    </source>
</evidence>
<reference evidence="6" key="2">
    <citation type="submission" date="2022-01" db="EMBL/GenBank/DDBJ databases">
        <authorList>
            <person name="Yamashiro T."/>
            <person name="Shiraishi A."/>
            <person name="Satake H."/>
            <person name="Nakayama K."/>
        </authorList>
    </citation>
    <scope>NUCLEOTIDE SEQUENCE</scope>
</reference>
<feature type="compositionally biased region" description="Polar residues" evidence="3">
    <location>
        <begin position="735"/>
        <end position="748"/>
    </location>
</feature>
<keyword evidence="1" id="KW-0479">Metal-binding</keyword>
<dbReference type="InterPro" id="IPR012337">
    <property type="entry name" value="RNaseH-like_sf"/>
</dbReference>
<dbReference type="SUPFAM" id="SSF53098">
    <property type="entry name" value="Ribonuclease H-like"/>
    <property type="match status" value="1"/>
</dbReference>
<feature type="region of interest" description="Disordered" evidence="3">
    <location>
        <begin position="544"/>
        <end position="646"/>
    </location>
</feature>
<gene>
    <name evidence="6" type="ORF">Tco_1122251</name>
</gene>
<dbReference type="InterPro" id="IPR039537">
    <property type="entry name" value="Retrotran_Ty1/copia-like"/>
</dbReference>
<dbReference type="Pfam" id="PF07727">
    <property type="entry name" value="RVT_2"/>
    <property type="match status" value="1"/>
</dbReference>
<dbReference type="InterPro" id="IPR036397">
    <property type="entry name" value="RNaseH_sf"/>
</dbReference>
<dbReference type="Proteomes" id="UP001151760">
    <property type="component" value="Unassembled WGS sequence"/>
</dbReference>
<feature type="compositionally biased region" description="Basic and acidic residues" evidence="3">
    <location>
        <begin position="560"/>
        <end position="570"/>
    </location>
</feature>
<feature type="compositionally biased region" description="Polar residues" evidence="3">
    <location>
        <begin position="622"/>
        <end position="640"/>
    </location>
</feature>
<dbReference type="InterPro" id="IPR013103">
    <property type="entry name" value="RVT_2"/>
</dbReference>
<protein>
    <submittedName>
        <fullName evidence="6">Ribonuclease H-like domain-containing protein</fullName>
    </submittedName>
</protein>
<feature type="region of interest" description="Disordered" evidence="3">
    <location>
        <begin position="725"/>
        <end position="799"/>
    </location>
</feature>
<feature type="compositionally biased region" description="Polar residues" evidence="3">
    <location>
        <begin position="587"/>
        <end position="598"/>
    </location>
</feature>
<name>A0ABQ5J0I4_9ASTR</name>
<reference evidence="6" key="1">
    <citation type="journal article" date="2022" name="Int. J. Mol. Sci.">
        <title>Draft Genome of Tanacetum Coccineum: Genomic Comparison of Closely Related Tanacetum-Family Plants.</title>
        <authorList>
            <person name="Yamashiro T."/>
            <person name="Shiraishi A."/>
            <person name="Nakayama K."/>
            <person name="Satake H."/>
        </authorList>
    </citation>
    <scope>NUCLEOTIDE SEQUENCE</scope>
</reference>
<dbReference type="PANTHER" id="PTHR42648:SF32">
    <property type="entry name" value="RIBONUCLEASE H-LIKE DOMAIN, GAG-PRE-INTEGRASE DOMAIN PROTEIN-RELATED"/>
    <property type="match status" value="1"/>
</dbReference>
<evidence type="ECO:0000259" key="5">
    <source>
        <dbReference type="Pfam" id="PF25597"/>
    </source>
</evidence>
<evidence type="ECO:0000256" key="3">
    <source>
        <dbReference type="SAM" id="MobiDB-lite"/>
    </source>
</evidence>
<dbReference type="InterPro" id="IPR057670">
    <property type="entry name" value="SH3_retrovirus"/>
</dbReference>
<feature type="compositionally biased region" description="Basic and acidic residues" evidence="3">
    <location>
        <begin position="789"/>
        <end position="799"/>
    </location>
</feature>
<keyword evidence="2" id="KW-0378">Hydrolase</keyword>
<dbReference type="EMBL" id="BQNB010021381">
    <property type="protein sequence ID" value="GJU05821.1"/>
    <property type="molecule type" value="Genomic_DNA"/>
</dbReference>
<feature type="domain" description="Reverse transcriptase Ty1/copia-type" evidence="4">
    <location>
        <begin position="267"/>
        <end position="387"/>
    </location>
</feature>
<feature type="compositionally biased region" description="Basic and acidic residues" evidence="3">
    <location>
        <begin position="757"/>
        <end position="782"/>
    </location>
</feature>
<proteinExistence type="predicted"/>